<keyword evidence="3" id="KW-1185">Reference proteome</keyword>
<organism evidence="2 3">
    <name type="scientific">Bradyrhizobium rifense</name>
    <dbReference type="NCBI Taxonomy" id="515499"/>
    <lineage>
        <taxon>Bacteria</taxon>
        <taxon>Pseudomonadati</taxon>
        <taxon>Pseudomonadota</taxon>
        <taxon>Alphaproteobacteria</taxon>
        <taxon>Hyphomicrobiales</taxon>
        <taxon>Nitrobacteraceae</taxon>
        <taxon>Bradyrhizobium</taxon>
    </lineage>
</organism>
<keyword evidence="1" id="KW-0472">Membrane</keyword>
<evidence type="ECO:0000313" key="3">
    <source>
        <dbReference type="Proteomes" id="UP000324758"/>
    </source>
</evidence>
<evidence type="ECO:0000256" key="1">
    <source>
        <dbReference type="SAM" id="Phobius"/>
    </source>
</evidence>
<gene>
    <name evidence="2" type="ORF">FXB40_06485</name>
</gene>
<dbReference type="OrthoDB" id="8246732at2"/>
<evidence type="ECO:0000313" key="2">
    <source>
        <dbReference type="EMBL" id="TYL98119.1"/>
    </source>
</evidence>
<name>A0A5D3KXI4_9BRAD</name>
<dbReference type="RefSeq" id="WP_148771371.1">
    <property type="nucleotide sequence ID" value="NZ_VSSS01000013.1"/>
</dbReference>
<dbReference type="AlphaFoldDB" id="A0A5D3KXI4"/>
<dbReference type="EMBL" id="VSSS01000013">
    <property type="protein sequence ID" value="TYL98119.1"/>
    <property type="molecule type" value="Genomic_DNA"/>
</dbReference>
<keyword evidence="1" id="KW-1133">Transmembrane helix</keyword>
<feature type="transmembrane region" description="Helical" evidence="1">
    <location>
        <begin position="34"/>
        <end position="55"/>
    </location>
</feature>
<keyword evidence="1" id="KW-0812">Transmembrane</keyword>
<protein>
    <submittedName>
        <fullName evidence="2">Uncharacterized protein</fullName>
    </submittedName>
</protein>
<comment type="caution">
    <text evidence="2">The sequence shown here is derived from an EMBL/GenBank/DDBJ whole genome shotgun (WGS) entry which is preliminary data.</text>
</comment>
<accession>A0A5D3KXI4</accession>
<reference evidence="2 3" key="1">
    <citation type="submission" date="2019-08" db="EMBL/GenBank/DDBJ databases">
        <title>Bradyrhizobium hipponensis sp. nov., a rhizobium isolated from a Lupinus angustifolius root nodule in Tunisia.</title>
        <authorList>
            <person name="Off K."/>
            <person name="Rejili M."/>
            <person name="Mars M."/>
            <person name="Brachmann A."/>
            <person name="Marin M."/>
        </authorList>
    </citation>
    <scope>NUCLEOTIDE SEQUENCE [LARGE SCALE GENOMIC DNA]</scope>
    <source>
        <strain evidence="2 3">CTAW71</strain>
    </source>
</reference>
<dbReference type="Proteomes" id="UP000324758">
    <property type="component" value="Unassembled WGS sequence"/>
</dbReference>
<sequence>MNAIIFRADETVLKQSDPTYGGTELKQEAKMRRLVFVIALLAVASVGISASFAAVHQARTLTFEERFAPALPLMVKH</sequence>
<proteinExistence type="predicted"/>